<evidence type="ECO:0000256" key="1">
    <source>
        <dbReference type="SAM" id="MobiDB-lite"/>
    </source>
</evidence>
<accession>A0ABQ8DMR9</accession>
<organism evidence="2 3">
    <name type="scientific">Brassica napus</name>
    <name type="common">Rape</name>
    <dbReference type="NCBI Taxonomy" id="3708"/>
    <lineage>
        <taxon>Eukaryota</taxon>
        <taxon>Viridiplantae</taxon>
        <taxon>Streptophyta</taxon>
        <taxon>Embryophyta</taxon>
        <taxon>Tracheophyta</taxon>
        <taxon>Spermatophyta</taxon>
        <taxon>Magnoliopsida</taxon>
        <taxon>eudicotyledons</taxon>
        <taxon>Gunneridae</taxon>
        <taxon>Pentapetalae</taxon>
        <taxon>rosids</taxon>
        <taxon>malvids</taxon>
        <taxon>Brassicales</taxon>
        <taxon>Brassicaceae</taxon>
        <taxon>Brassiceae</taxon>
        <taxon>Brassica</taxon>
    </lineage>
</organism>
<feature type="compositionally biased region" description="Low complexity" evidence="1">
    <location>
        <begin position="8"/>
        <end position="28"/>
    </location>
</feature>
<evidence type="ECO:0000313" key="2">
    <source>
        <dbReference type="EMBL" id="KAH0930657.1"/>
    </source>
</evidence>
<comment type="caution">
    <text evidence="2">The sequence shown here is derived from an EMBL/GenBank/DDBJ whole genome shotgun (WGS) entry which is preliminary data.</text>
</comment>
<protein>
    <submittedName>
        <fullName evidence="2">Uncharacterized protein</fullName>
    </submittedName>
</protein>
<name>A0ABQ8DMR9_BRANA</name>
<dbReference type="EMBL" id="JAGKQM010000004">
    <property type="protein sequence ID" value="KAH0930657.1"/>
    <property type="molecule type" value="Genomic_DNA"/>
</dbReference>
<reference evidence="2 3" key="1">
    <citation type="submission" date="2021-05" db="EMBL/GenBank/DDBJ databases">
        <title>Genome Assembly of Synthetic Allotetraploid Brassica napus Reveals Homoeologous Exchanges between Subgenomes.</title>
        <authorList>
            <person name="Davis J.T."/>
        </authorList>
    </citation>
    <scope>NUCLEOTIDE SEQUENCE [LARGE SCALE GENOMIC DNA]</scope>
    <source>
        <strain evidence="3">cv. Da-Ae</strain>
        <tissue evidence="2">Seedling</tissue>
    </source>
</reference>
<sequence>MSDMVEISRSSSSSKSFSSSSSSRAPSSHLHALPSGLRSRSMLLFNLYVKKPVLTDVPVMETSLEADTNPEADVVVTPTIAGEVVTDGEKSKAGKKLAKAPRAKLLSQYSQNPHHIMRGHVFTVGRRGCDLSIKHQYMPITLCKIKQSDVRTSYLPLFDDRSSVGLEEDDEIHEEIRTFVTTNHQGQQFITNQHHKSNGVVNQPTPPNFGDEEQSRKRYAFEFKV</sequence>
<evidence type="ECO:0000313" key="3">
    <source>
        <dbReference type="Proteomes" id="UP000824890"/>
    </source>
</evidence>
<gene>
    <name evidence="2" type="ORF">HID58_016384</name>
</gene>
<proteinExistence type="predicted"/>
<keyword evidence="3" id="KW-1185">Reference proteome</keyword>
<dbReference type="Proteomes" id="UP000824890">
    <property type="component" value="Unassembled WGS sequence"/>
</dbReference>
<feature type="region of interest" description="Disordered" evidence="1">
    <location>
        <begin position="1"/>
        <end position="33"/>
    </location>
</feature>